<dbReference type="Proteomes" id="UP001285441">
    <property type="component" value="Unassembled WGS sequence"/>
</dbReference>
<feature type="region of interest" description="Disordered" evidence="1">
    <location>
        <begin position="751"/>
        <end position="817"/>
    </location>
</feature>
<feature type="compositionally biased region" description="Polar residues" evidence="1">
    <location>
        <begin position="12"/>
        <end position="26"/>
    </location>
</feature>
<protein>
    <submittedName>
        <fullName evidence="2">Uncharacterized protein</fullName>
    </submittedName>
</protein>
<feature type="region of interest" description="Disordered" evidence="1">
    <location>
        <begin position="558"/>
        <end position="596"/>
    </location>
</feature>
<feature type="compositionally biased region" description="Polar residues" evidence="1">
    <location>
        <begin position="154"/>
        <end position="171"/>
    </location>
</feature>
<dbReference type="AlphaFoldDB" id="A0AAE0K131"/>
<reference evidence="2" key="2">
    <citation type="submission" date="2023-06" db="EMBL/GenBank/DDBJ databases">
        <authorList>
            <consortium name="Lawrence Berkeley National Laboratory"/>
            <person name="Haridas S."/>
            <person name="Hensen N."/>
            <person name="Bonometti L."/>
            <person name="Westerberg I."/>
            <person name="Brannstrom I.O."/>
            <person name="Guillou S."/>
            <person name="Cros-Aarteil S."/>
            <person name="Calhoun S."/>
            <person name="Kuo A."/>
            <person name="Mondo S."/>
            <person name="Pangilinan J."/>
            <person name="Riley R."/>
            <person name="LaButti K."/>
            <person name="Andreopoulos B."/>
            <person name="Lipzen A."/>
            <person name="Chen C."/>
            <person name="Yanf M."/>
            <person name="Daum C."/>
            <person name="Ng V."/>
            <person name="Clum A."/>
            <person name="Steindorff A."/>
            <person name="Ohm R."/>
            <person name="Martin F."/>
            <person name="Silar P."/>
            <person name="Natvig D."/>
            <person name="Lalanne C."/>
            <person name="Gautier V."/>
            <person name="Ament-velasquez S.L."/>
            <person name="Kruys A."/>
            <person name="Hutchinson M.I."/>
            <person name="Powell A.J."/>
            <person name="Barry K."/>
            <person name="Miller A.N."/>
            <person name="Grigoriev I.V."/>
            <person name="Debuchy R."/>
            <person name="Gladieux P."/>
            <person name="Thoren M.H."/>
            <person name="Johannesson H."/>
        </authorList>
    </citation>
    <scope>NUCLEOTIDE SEQUENCE</scope>
    <source>
        <strain evidence="2">CBS 232.78</strain>
    </source>
</reference>
<feature type="compositionally biased region" description="Low complexity" evidence="1">
    <location>
        <begin position="65"/>
        <end position="81"/>
    </location>
</feature>
<feature type="compositionally biased region" description="Polar residues" evidence="1">
    <location>
        <begin position="566"/>
        <end position="596"/>
    </location>
</feature>
<organism evidence="2 3">
    <name type="scientific">Podospora didyma</name>
    <dbReference type="NCBI Taxonomy" id="330526"/>
    <lineage>
        <taxon>Eukaryota</taxon>
        <taxon>Fungi</taxon>
        <taxon>Dikarya</taxon>
        <taxon>Ascomycota</taxon>
        <taxon>Pezizomycotina</taxon>
        <taxon>Sordariomycetes</taxon>
        <taxon>Sordariomycetidae</taxon>
        <taxon>Sordariales</taxon>
        <taxon>Podosporaceae</taxon>
        <taxon>Podospora</taxon>
    </lineage>
</organism>
<evidence type="ECO:0000313" key="2">
    <source>
        <dbReference type="EMBL" id="KAK3368061.1"/>
    </source>
</evidence>
<feature type="region of interest" description="Disordered" evidence="1">
    <location>
        <begin position="500"/>
        <end position="521"/>
    </location>
</feature>
<feature type="compositionally biased region" description="Polar residues" evidence="1">
    <location>
        <begin position="799"/>
        <end position="817"/>
    </location>
</feature>
<feature type="compositionally biased region" description="Polar residues" evidence="1">
    <location>
        <begin position="88"/>
        <end position="112"/>
    </location>
</feature>
<feature type="compositionally biased region" description="Polar residues" evidence="1">
    <location>
        <begin position="500"/>
        <end position="517"/>
    </location>
</feature>
<feature type="region of interest" description="Disordered" evidence="1">
    <location>
        <begin position="699"/>
        <end position="718"/>
    </location>
</feature>
<accession>A0AAE0K131</accession>
<comment type="caution">
    <text evidence="2">The sequence shown here is derived from an EMBL/GenBank/DDBJ whole genome shotgun (WGS) entry which is preliminary data.</text>
</comment>
<keyword evidence="3" id="KW-1185">Reference proteome</keyword>
<evidence type="ECO:0000256" key="1">
    <source>
        <dbReference type="SAM" id="MobiDB-lite"/>
    </source>
</evidence>
<feature type="compositionally biased region" description="Polar residues" evidence="1">
    <location>
        <begin position="205"/>
        <end position="217"/>
    </location>
</feature>
<feature type="compositionally biased region" description="Low complexity" evidence="1">
    <location>
        <begin position="113"/>
        <end position="124"/>
    </location>
</feature>
<evidence type="ECO:0000313" key="3">
    <source>
        <dbReference type="Proteomes" id="UP001285441"/>
    </source>
</evidence>
<feature type="compositionally biased region" description="Low complexity" evidence="1">
    <location>
        <begin position="751"/>
        <end position="768"/>
    </location>
</feature>
<feature type="compositionally biased region" description="Low complexity" evidence="1">
    <location>
        <begin position="28"/>
        <end position="39"/>
    </location>
</feature>
<reference evidence="2" key="1">
    <citation type="journal article" date="2023" name="Mol. Phylogenet. Evol.">
        <title>Genome-scale phylogeny and comparative genomics of the fungal order Sordariales.</title>
        <authorList>
            <person name="Hensen N."/>
            <person name="Bonometti L."/>
            <person name="Westerberg I."/>
            <person name="Brannstrom I.O."/>
            <person name="Guillou S."/>
            <person name="Cros-Aarteil S."/>
            <person name="Calhoun S."/>
            <person name="Haridas S."/>
            <person name="Kuo A."/>
            <person name="Mondo S."/>
            <person name="Pangilinan J."/>
            <person name="Riley R."/>
            <person name="LaButti K."/>
            <person name="Andreopoulos B."/>
            <person name="Lipzen A."/>
            <person name="Chen C."/>
            <person name="Yan M."/>
            <person name="Daum C."/>
            <person name="Ng V."/>
            <person name="Clum A."/>
            <person name="Steindorff A."/>
            <person name="Ohm R.A."/>
            <person name="Martin F."/>
            <person name="Silar P."/>
            <person name="Natvig D.O."/>
            <person name="Lalanne C."/>
            <person name="Gautier V."/>
            <person name="Ament-Velasquez S.L."/>
            <person name="Kruys A."/>
            <person name="Hutchinson M.I."/>
            <person name="Powell A.J."/>
            <person name="Barry K."/>
            <person name="Miller A.N."/>
            <person name="Grigoriev I.V."/>
            <person name="Debuchy R."/>
            <person name="Gladieux P."/>
            <person name="Hiltunen Thoren M."/>
            <person name="Johannesson H."/>
        </authorList>
    </citation>
    <scope>NUCLEOTIDE SEQUENCE</scope>
    <source>
        <strain evidence="2">CBS 232.78</strain>
    </source>
</reference>
<sequence>MPVQPAAIVQGAGSTMSPMIRSQSTPLPVRAQAPAQTPAPATPPRPVSRTTPKKATGQKYRQTTLSLSPSELSLSADPSAEIAPSKRNAGQGSRQTPNKATEQGLRQTTISRLPSELSLSLEPPVETPALRQRQTPKKATQEDLQQRMVPSFLDSASNSGGQATPRQTPRPSSMPDPRPVSTSGLNSGNMTPRPQLAPQPAPCMPSSQGNVQLGSPVNSIMGFHGGVEAALQSQVGPSDAPRSFSVPRSGPSPLGAMAPPPKPSIQEASPSLSTCGAPVGIRKSTPQASTRQARHPALVASSSPCIGLPPGYTSKIRGLASSSALPELLAQAQQKRAASGSSWSPGVSGGNNHHVLHSQIPFLGFNPSLGQMGSPAPPVVDSAPVLAEPKPTNTPRPMTQVTGGQDLANTTPQPGQEAVPNELQNLLRYRASSSQKLLAQQAMLNMSRPEFMQYPNSDAMQPQRQGPLSQMSQIAAAMGHPLRHALANFGDLVSTQTRSASANGAGSVPTQTGSASANGVGLVSAQPLPQHQQNRNTSANVAGLVSAHAPYSYPNSRTVANGAGLTPTQSPRSHASSILQGSVLSQSSRQRPFQQNSANVVNLVSAEAPRHRPIQQNSTDVVDLVSADSPRRQNSVNAVGSIPMQSPCRRPVEHISANVAGLVPRQQNHQTLSNVAGLVSMQSPRHPLAVNATGLATLSPPSHSTSVSPQPFSQHQTNYQTSSNFAGLVSMRPPCQPTLLLTQPCTQHQTNYQTSSNVSSSVSSQPPSHLALVSPRPLPPQQPNDQTSTNVAGYVPSQLFPQSPAPTSQMTVEMQWH</sequence>
<feature type="region of interest" description="Disordered" evidence="1">
    <location>
        <begin position="1"/>
        <end position="217"/>
    </location>
</feature>
<feature type="region of interest" description="Disordered" evidence="1">
    <location>
        <begin position="232"/>
        <end position="275"/>
    </location>
</feature>
<dbReference type="EMBL" id="JAULSW010000010">
    <property type="protein sequence ID" value="KAK3368061.1"/>
    <property type="molecule type" value="Genomic_DNA"/>
</dbReference>
<name>A0AAE0K131_9PEZI</name>
<proteinExistence type="predicted"/>
<feature type="compositionally biased region" description="Polar residues" evidence="1">
    <location>
        <begin position="180"/>
        <end position="192"/>
    </location>
</feature>
<gene>
    <name evidence="2" type="ORF">B0H63DRAFT_67926</name>
</gene>